<gene>
    <name evidence="2" type="ORF">ALMOND_2B004003</name>
    <name evidence="1" type="ORF">L3X38_003821</name>
</gene>
<evidence type="ECO:0000313" key="3">
    <source>
        <dbReference type="Proteomes" id="UP000327085"/>
    </source>
</evidence>
<dbReference type="Proteomes" id="UP001054821">
    <property type="component" value="Chromosome 1"/>
</dbReference>
<evidence type="ECO:0000313" key="4">
    <source>
        <dbReference type="Proteomes" id="UP001054821"/>
    </source>
</evidence>
<organism evidence="2 3">
    <name type="scientific">Prunus dulcis</name>
    <name type="common">Almond</name>
    <name type="synonym">Amygdalus dulcis</name>
    <dbReference type="NCBI Taxonomy" id="3755"/>
    <lineage>
        <taxon>Eukaryota</taxon>
        <taxon>Viridiplantae</taxon>
        <taxon>Streptophyta</taxon>
        <taxon>Embryophyta</taxon>
        <taxon>Tracheophyta</taxon>
        <taxon>Spermatophyta</taxon>
        <taxon>Magnoliopsida</taxon>
        <taxon>eudicotyledons</taxon>
        <taxon>Gunneridae</taxon>
        <taxon>Pentapetalae</taxon>
        <taxon>rosids</taxon>
        <taxon>fabids</taxon>
        <taxon>Rosales</taxon>
        <taxon>Rosaceae</taxon>
        <taxon>Amygdaloideae</taxon>
        <taxon>Amygdaleae</taxon>
        <taxon>Prunus</taxon>
    </lineage>
</organism>
<dbReference type="Gramene" id="VVA38308">
    <property type="protein sequence ID" value="VVA38308"/>
    <property type="gene ID" value="Prudul26B004003"/>
</dbReference>
<reference evidence="1 4" key="3">
    <citation type="journal article" date="2022" name="G3 (Bethesda)">
        <title>Whole-genome sequence and methylome profiling of the almond [Prunus dulcis (Mill.) D.A. Webb] cultivar 'Nonpareil'.</title>
        <authorList>
            <person name="D'Amico-Willman K.M."/>
            <person name="Ouma W.Z."/>
            <person name="Meulia T."/>
            <person name="Sideli G.M."/>
            <person name="Gradziel T.M."/>
            <person name="Fresnedo-Ramirez J."/>
        </authorList>
    </citation>
    <scope>NUCLEOTIDE SEQUENCE [LARGE SCALE GENOMIC DNA]</scope>
    <source>
        <strain evidence="1">Clone GOH B32 T37-40</strain>
    </source>
</reference>
<reference evidence="3" key="2">
    <citation type="journal article" date="2020" name="Plant J.">
        <title>Transposons played a major role in the diversification between the closely related almond and peach genomes: results from the almond genome sequence.</title>
        <authorList>
            <person name="Alioto T."/>
            <person name="Alexiou K.G."/>
            <person name="Bardil A."/>
            <person name="Barteri F."/>
            <person name="Castanera R."/>
            <person name="Cruz F."/>
            <person name="Dhingra A."/>
            <person name="Duval H."/>
            <person name="Fernandez I Marti A."/>
            <person name="Frias L."/>
            <person name="Galan B."/>
            <person name="Garcia J.L."/>
            <person name="Howad W."/>
            <person name="Gomez-Garrido J."/>
            <person name="Gut M."/>
            <person name="Julca I."/>
            <person name="Morata J."/>
            <person name="Puigdomenech P."/>
            <person name="Ribeca P."/>
            <person name="Rubio Cabetas M.J."/>
            <person name="Vlasova A."/>
            <person name="Wirthensohn M."/>
            <person name="Garcia-Mas J."/>
            <person name="Gabaldon T."/>
            <person name="Casacuberta J.M."/>
            <person name="Arus P."/>
        </authorList>
    </citation>
    <scope>NUCLEOTIDE SEQUENCE [LARGE SCALE GENOMIC DNA]</scope>
    <source>
        <strain evidence="3">cv. Texas</strain>
    </source>
</reference>
<protein>
    <submittedName>
        <fullName evidence="2">Uncharacterized protein</fullName>
    </submittedName>
</protein>
<dbReference type="EMBL" id="JAJFAZ020000001">
    <property type="protein sequence ID" value="KAI5350930.1"/>
    <property type="molecule type" value="Genomic_DNA"/>
</dbReference>
<name>A0A5E4GFJ7_PRUDU</name>
<evidence type="ECO:0000313" key="1">
    <source>
        <dbReference type="EMBL" id="KAI5350930.1"/>
    </source>
</evidence>
<dbReference type="Proteomes" id="UP000327085">
    <property type="component" value="Chromosome 1"/>
</dbReference>
<dbReference type="EMBL" id="CABIKO010000629">
    <property type="protein sequence ID" value="VVA38308.1"/>
    <property type="molecule type" value="Genomic_DNA"/>
</dbReference>
<keyword evidence="4" id="KW-1185">Reference proteome</keyword>
<dbReference type="InParanoid" id="A0A5E4GFJ7"/>
<proteinExistence type="predicted"/>
<reference evidence="2" key="1">
    <citation type="submission" date="2019-07" db="EMBL/GenBank/DDBJ databases">
        <authorList>
            <person name="Alioto T."/>
            <person name="Alioto T."/>
            <person name="Gomez Garrido J."/>
        </authorList>
    </citation>
    <scope>NUCLEOTIDE SEQUENCE</scope>
</reference>
<sequence length="125" mass="14068">MRFIELHAFNKAFLAKQRWRIICNLNALWVLFGGGAKSPNPSTFLTTSNGQVWSWKEILSQLRLELELRSCDRGVELQSCGRDLDWQSLASGVVEMCGRISGGLRPGCGGWSLARRGWRRRLGCA</sequence>
<dbReference type="AlphaFoldDB" id="A0A5E4GFJ7"/>
<evidence type="ECO:0000313" key="2">
    <source>
        <dbReference type="EMBL" id="VVA38308.1"/>
    </source>
</evidence>
<accession>A0A5E4GFJ7</accession>